<dbReference type="PANTHER" id="PTHR11006">
    <property type="entry name" value="PROTEIN ARGININE N-METHYLTRANSFERASE"/>
    <property type="match status" value="1"/>
</dbReference>
<keyword evidence="2 6" id="KW-0489">Methyltransferase</keyword>
<evidence type="ECO:0000256" key="1">
    <source>
        <dbReference type="ARBA" id="ARBA00011925"/>
    </source>
</evidence>
<dbReference type="PROSITE" id="PS51678">
    <property type="entry name" value="SAM_MT_PRMT"/>
    <property type="match status" value="1"/>
</dbReference>
<comment type="catalytic activity">
    <reaction evidence="5">
        <text>L-arginyl-[protein] + S-adenosyl-L-methionine = N(omega)-methyl-L-arginyl-[protein] + S-adenosyl-L-homocysteine + H(+)</text>
        <dbReference type="Rhea" id="RHEA:48100"/>
        <dbReference type="Rhea" id="RHEA-COMP:10532"/>
        <dbReference type="Rhea" id="RHEA-COMP:11990"/>
        <dbReference type="ChEBI" id="CHEBI:15378"/>
        <dbReference type="ChEBI" id="CHEBI:29965"/>
        <dbReference type="ChEBI" id="CHEBI:57856"/>
        <dbReference type="ChEBI" id="CHEBI:59789"/>
        <dbReference type="ChEBI" id="CHEBI:65280"/>
    </reaction>
    <physiologicalReaction direction="left-to-right" evidence="5">
        <dbReference type="Rhea" id="RHEA:48101"/>
    </physiologicalReaction>
</comment>
<evidence type="ECO:0000256" key="3">
    <source>
        <dbReference type="ARBA" id="ARBA00022679"/>
    </source>
</evidence>
<evidence type="ECO:0000256" key="4">
    <source>
        <dbReference type="ARBA" id="ARBA00022691"/>
    </source>
</evidence>
<dbReference type="Pfam" id="PF06325">
    <property type="entry name" value="PrmA"/>
    <property type="match status" value="1"/>
</dbReference>
<dbReference type="GO" id="GO:0035242">
    <property type="term" value="F:protein-arginine omega-N asymmetric methyltransferase activity"/>
    <property type="evidence" value="ECO:0007669"/>
    <property type="project" value="UniProtKB-EC"/>
</dbReference>
<dbReference type="OMA" id="DENTHWK"/>
<protein>
    <recommendedName>
        <fullName evidence="1">type I protein arginine methyltransferase</fullName>
        <ecNumber evidence="1">2.1.1.319</ecNumber>
    </recommendedName>
</protein>
<dbReference type="AlphaFoldDB" id="A0A6P6YA09"/>
<dbReference type="CDD" id="cd02440">
    <property type="entry name" value="AdoMet_MTases"/>
    <property type="match status" value="1"/>
</dbReference>
<dbReference type="SUPFAM" id="SSF53335">
    <property type="entry name" value="S-adenosyl-L-methionine-dependent methyltransferases"/>
    <property type="match status" value="1"/>
</dbReference>
<organism evidence="8 9">
    <name type="scientific">Dermatophagoides pteronyssinus</name>
    <name type="common">European house dust mite</name>
    <dbReference type="NCBI Taxonomy" id="6956"/>
    <lineage>
        <taxon>Eukaryota</taxon>
        <taxon>Metazoa</taxon>
        <taxon>Ecdysozoa</taxon>
        <taxon>Arthropoda</taxon>
        <taxon>Chelicerata</taxon>
        <taxon>Arachnida</taxon>
        <taxon>Acari</taxon>
        <taxon>Acariformes</taxon>
        <taxon>Sarcoptiformes</taxon>
        <taxon>Astigmata</taxon>
        <taxon>Psoroptidia</taxon>
        <taxon>Analgoidea</taxon>
        <taxon>Pyroglyphidae</taxon>
        <taxon>Dermatophagoidinae</taxon>
        <taxon>Dermatophagoides</taxon>
    </lineage>
</organism>
<dbReference type="OrthoDB" id="7848332at2759"/>
<dbReference type="Gene3D" id="2.70.160.11">
    <property type="entry name" value="Hnrnp arginine n-methyltransferase1"/>
    <property type="match status" value="1"/>
</dbReference>
<dbReference type="InterPro" id="IPR029063">
    <property type="entry name" value="SAM-dependent_MTases_sf"/>
</dbReference>
<dbReference type="GO" id="GO:0005634">
    <property type="term" value="C:nucleus"/>
    <property type="evidence" value="ECO:0007669"/>
    <property type="project" value="TreeGrafter"/>
</dbReference>
<gene>
    <name evidence="9" type="primary">LOC113796080</name>
</gene>
<dbReference type="EC" id="2.1.1.319" evidence="1"/>
<evidence type="ECO:0000256" key="5">
    <source>
        <dbReference type="ARBA" id="ARBA00049303"/>
    </source>
</evidence>
<proteinExistence type="predicted"/>
<evidence type="ECO:0000256" key="2">
    <source>
        <dbReference type="ARBA" id="ARBA00022603"/>
    </source>
</evidence>
<dbReference type="KEGG" id="dpte:113796080"/>
<dbReference type="InterPro" id="IPR025799">
    <property type="entry name" value="Arg_MeTrfase"/>
</dbReference>
<dbReference type="PANTHER" id="PTHR11006:SF53">
    <property type="entry name" value="PROTEIN ARGININE N-METHYLTRANSFERASE 3"/>
    <property type="match status" value="1"/>
</dbReference>
<reference evidence="9" key="1">
    <citation type="submission" date="2025-08" db="UniProtKB">
        <authorList>
            <consortium name="RefSeq"/>
        </authorList>
    </citation>
    <scope>IDENTIFICATION</scope>
    <source>
        <strain evidence="9">Airmid</strain>
    </source>
</reference>
<feature type="domain" description="Protein arginine N-methyltransferase" evidence="7">
    <location>
        <begin position="164"/>
        <end position="324"/>
    </location>
</feature>
<sequence>MSEFLRSDSILSNLYNPEHDYYYNSYSYLNVHEEMLKDHQRTLSYHNAIMNNKHLFENKIVLDVGAGTGILSMFAAKAGAKHVYAIEYSSIADIAQNIVATNKLSDRITIIKKKAEETELPVDKVDIIISEWMGYMLLFEGMLDTVIFCRNKWLRNGGLMFPEKAFLEMAAVNNSEWRLGNLMYWNNVYGFDFSPVKEHILNEAVVNSIDEERIISTPAHVAMFDLYTVQPEQLNFFSGFQLKTTRRDYCFGFVVWFDVYFPGHVPTILSTSPLDENTHWKQTILYFEEPLLVDKDNIIQGLIGLKKNRLNARNLDIKLHVKFKRVTLDKYFFLQ</sequence>
<evidence type="ECO:0000259" key="7">
    <source>
        <dbReference type="Pfam" id="PF22528"/>
    </source>
</evidence>
<dbReference type="FunFam" id="3.40.50.150:FF:000003">
    <property type="entry name" value="Blast:Protein arginine N-methyltransferase 1"/>
    <property type="match status" value="1"/>
</dbReference>
<evidence type="ECO:0000256" key="6">
    <source>
        <dbReference type="PROSITE-ProRule" id="PRU01015"/>
    </source>
</evidence>
<name>A0A6P6YA09_DERPT</name>
<evidence type="ECO:0000313" key="9">
    <source>
        <dbReference type="RefSeq" id="XP_027202125.1"/>
    </source>
</evidence>
<dbReference type="Proteomes" id="UP000515146">
    <property type="component" value="Unplaced"/>
</dbReference>
<keyword evidence="4 6" id="KW-0949">S-adenosyl-L-methionine</keyword>
<dbReference type="Gene3D" id="3.40.50.150">
    <property type="entry name" value="Vaccinia Virus protein VP39"/>
    <property type="match status" value="1"/>
</dbReference>
<dbReference type="GO" id="GO:0042054">
    <property type="term" value="F:histone methyltransferase activity"/>
    <property type="evidence" value="ECO:0007669"/>
    <property type="project" value="TreeGrafter"/>
</dbReference>
<dbReference type="InParanoid" id="A0A6P6YA09"/>
<accession>A0A6P6YA09</accession>
<dbReference type="RefSeq" id="XP_027202125.1">
    <property type="nucleotide sequence ID" value="XM_027346324.1"/>
</dbReference>
<dbReference type="InterPro" id="IPR055135">
    <property type="entry name" value="PRMT_dom"/>
</dbReference>
<evidence type="ECO:0000313" key="8">
    <source>
        <dbReference type="Proteomes" id="UP000515146"/>
    </source>
</evidence>
<dbReference type="Pfam" id="PF22528">
    <property type="entry name" value="PRMT_C"/>
    <property type="match status" value="1"/>
</dbReference>
<keyword evidence="8" id="KW-1185">Reference proteome</keyword>
<dbReference type="GO" id="GO:0032259">
    <property type="term" value="P:methylation"/>
    <property type="evidence" value="ECO:0007669"/>
    <property type="project" value="UniProtKB-KW"/>
</dbReference>
<keyword evidence="3 6" id="KW-0808">Transferase</keyword>